<feature type="domain" description="Xylose isomerase-like TIM barrel" evidence="1">
    <location>
        <begin position="21"/>
        <end position="260"/>
    </location>
</feature>
<dbReference type="Gene3D" id="3.20.20.150">
    <property type="entry name" value="Divalent-metal-dependent TIM barrel enzymes"/>
    <property type="match status" value="1"/>
</dbReference>
<keyword evidence="2" id="KW-0413">Isomerase</keyword>
<dbReference type="STRING" id="34027.SAMN05421829_105184"/>
<evidence type="ECO:0000313" key="3">
    <source>
        <dbReference type="Proteomes" id="UP000186819"/>
    </source>
</evidence>
<sequence length="278" mass="30604">MAHQFSLAHLSVLTTSPVEMVEIAAKTGYDFVSFRLTAVTATEHVFALQNDRAMMNEVKARLAATGVKVLDIELCRMPAEIEPETYVSVLEAAAELGARHILAQLPDANRERATDRFGRLCDLAAPYKLTVDLEYPSWTETPNLAAAAAVVRAVNRPNAGVLIDTLHFDRARDSVEELRKLPPEWFHFAQVCDAPAEIPTTVEGLIHTARSERNFLGEGGIDVRGILDAMPEMPYSLEIPTDTLALTVSAEERARRSIRAAEAYLNGLHGEYLHRSAA</sequence>
<keyword evidence="3" id="KW-1185">Reference proteome</keyword>
<dbReference type="Proteomes" id="UP000186819">
    <property type="component" value="Unassembled WGS sequence"/>
</dbReference>
<dbReference type="RefSeq" id="WP_076601868.1">
    <property type="nucleotide sequence ID" value="NZ_FTMD01000005.1"/>
</dbReference>
<protein>
    <submittedName>
        <fullName evidence="2">Sugar phosphate isomerase/epimerase</fullName>
    </submittedName>
</protein>
<proteinExistence type="predicted"/>
<gene>
    <name evidence="2" type="ORF">SAMN05421829_105184</name>
</gene>
<dbReference type="EMBL" id="FTMD01000005">
    <property type="protein sequence ID" value="SIQ59386.1"/>
    <property type="molecule type" value="Genomic_DNA"/>
</dbReference>
<dbReference type="PANTHER" id="PTHR12110">
    <property type="entry name" value="HYDROXYPYRUVATE ISOMERASE"/>
    <property type="match status" value="1"/>
</dbReference>
<evidence type="ECO:0000259" key="1">
    <source>
        <dbReference type="Pfam" id="PF01261"/>
    </source>
</evidence>
<dbReference type="OrthoDB" id="9072761at2"/>
<organism evidence="2 3">
    <name type="scientific">Aromatoleum tolulyticum</name>
    <dbReference type="NCBI Taxonomy" id="34027"/>
    <lineage>
        <taxon>Bacteria</taxon>
        <taxon>Pseudomonadati</taxon>
        <taxon>Pseudomonadota</taxon>
        <taxon>Betaproteobacteria</taxon>
        <taxon>Rhodocyclales</taxon>
        <taxon>Rhodocyclaceae</taxon>
        <taxon>Aromatoleum</taxon>
    </lineage>
</organism>
<dbReference type="Pfam" id="PF01261">
    <property type="entry name" value="AP_endonuc_2"/>
    <property type="match status" value="1"/>
</dbReference>
<reference evidence="3" key="1">
    <citation type="submission" date="2017-01" db="EMBL/GenBank/DDBJ databases">
        <authorList>
            <person name="Varghese N."/>
            <person name="Submissions S."/>
        </authorList>
    </citation>
    <scope>NUCLEOTIDE SEQUENCE [LARGE SCALE GENOMIC DNA]</scope>
    <source>
        <strain evidence="3">ATCC 51758</strain>
    </source>
</reference>
<dbReference type="InterPro" id="IPR036237">
    <property type="entry name" value="Xyl_isomerase-like_sf"/>
</dbReference>
<dbReference type="SUPFAM" id="SSF51658">
    <property type="entry name" value="Xylose isomerase-like"/>
    <property type="match status" value="1"/>
</dbReference>
<dbReference type="InterPro" id="IPR050312">
    <property type="entry name" value="IolE/XylAMocC-like"/>
</dbReference>
<name>A0A1N6U215_9RHOO</name>
<dbReference type="InterPro" id="IPR013022">
    <property type="entry name" value="Xyl_isomerase-like_TIM-brl"/>
</dbReference>
<dbReference type="PANTHER" id="PTHR12110:SF48">
    <property type="entry name" value="BLL3656 PROTEIN"/>
    <property type="match status" value="1"/>
</dbReference>
<evidence type="ECO:0000313" key="2">
    <source>
        <dbReference type="EMBL" id="SIQ59386.1"/>
    </source>
</evidence>
<dbReference type="GO" id="GO:0016853">
    <property type="term" value="F:isomerase activity"/>
    <property type="evidence" value="ECO:0007669"/>
    <property type="project" value="UniProtKB-KW"/>
</dbReference>
<accession>A0A1N6U215</accession>
<dbReference type="AlphaFoldDB" id="A0A1N6U215"/>